<evidence type="ECO:0000313" key="3">
    <source>
        <dbReference type="Proteomes" id="UP001642360"/>
    </source>
</evidence>
<evidence type="ECO:0000256" key="1">
    <source>
        <dbReference type="SAM" id="Phobius"/>
    </source>
</evidence>
<feature type="transmembrane region" description="Helical" evidence="1">
    <location>
        <begin position="127"/>
        <end position="151"/>
    </location>
</feature>
<keyword evidence="1" id="KW-0472">Membrane</keyword>
<evidence type="ECO:0000313" key="2">
    <source>
        <dbReference type="EMBL" id="CAK9178579.1"/>
    </source>
</evidence>
<protein>
    <submittedName>
        <fullName evidence="2">Uncharacterized protein</fullName>
    </submittedName>
</protein>
<name>A0ABC8U9Y8_9AQUA</name>
<proteinExistence type="predicted"/>
<reference evidence="2 3" key="1">
    <citation type="submission" date="2024-02" db="EMBL/GenBank/DDBJ databases">
        <authorList>
            <person name="Vignale AGUSTIN F."/>
            <person name="Sosa J E."/>
            <person name="Modenutti C."/>
        </authorList>
    </citation>
    <scope>NUCLEOTIDE SEQUENCE [LARGE SCALE GENOMIC DNA]</scope>
</reference>
<dbReference type="PANTHER" id="PTHR31721">
    <property type="entry name" value="OS06G0710300 PROTEIN"/>
    <property type="match status" value="1"/>
</dbReference>
<keyword evidence="1" id="KW-1133">Transmembrane helix</keyword>
<dbReference type="Pfam" id="PF03350">
    <property type="entry name" value="UPF0114"/>
    <property type="match status" value="1"/>
</dbReference>
<gene>
    <name evidence="2" type="ORF">ILEXP_LOCUS48482</name>
</gene>
<comment type="caution">
    <text evidence="2">The sequence shown here is derived from an EMBL/GenBank/DDBJ whole genome shotgun (WGS) entry which is preliminary data.</text>
</comment>
<dbReference type="AlphaFoldDB" id="A0ABC8U9Y8"/>
<dbReference type="PANTHER" id="PTHR31721:SF3">
    <property type="entry name" value="EXPRESSED PROTEIN"/>
    <property type="match status" value="1"/>
</dbReference>
<dbReference type="EMBL" id="CAUOFW020007279">
    <property type="protein sequence ID" value="CAK9178579.1"/>
    <property type="molecule type" value="Genomic_DNA"/>
</dbReference>
<keyword evidence="1" id="KW-0812">Transmembrane</keyword>
<sequence>MAAVRLLRMSRPVGLGTSSSFSNPSNPSMSSTTMKLMCLNKVGFTGERNGDGQKKPMVAVKAPAAVSERVVVITSEPRTGGGVVDLTLLLANVKALVLHSFKVVTKRRPWKLLVQMFIEKVIIDCRFFTMLAVAGSLLGSVLCFVEGSFMIVESYLQYFHALSERSDQAHVIQLLIESIDMFLVGTAMLVFGMALHVMFVGSKGKGSQLPGSNLFGLFYLKALPSWVGTQSVMQAKSNIGQAMMMILQVGMLEKFKSIPLVTGLDLACFAGAVFVSSACIFLLSRLSTGDTTSR</sequence>
<organism evidence="2 3">
    <name type="scientific">Ilex paraguariensis</name>
    <name type="common">yerba mate</name>
    <dbReference type="NCBI Taxonomy" id="185542"/>
    <lineage>
        <taxon>Eukaryota</taxon>
        <taxon>Viridiplantae</taxon>
        <taxon>Streptophyta</taxon>
        <taxon>Embryophyta</taxon>
        <taxon>Tracheophyta</taxon>
        <taxon>Spermatophyta</taxon>
        <taxon>Magnoliopsida</taxon>
        <taxon>eudicotyledons</taxon>
        <taxon>Gunneridae</taxon>
        <taxon>Pentapetalae</taxon>
        <taxon>asterids</taxon>
        <taxon>campanulids</taxon>
        <taxon>Aquifoliales</taxon>
        <taxon>Aquifoliaceae</taxon>
        <taxon>Ilex</taxon>
    </lineage>
</organism>
<feature type="transmembrane region" description="Helical" evidence="1">
    <location>
        <begin position="260"/>
        <end position="284"/>
    </location>
</feature>
<dbReference type="InterPro" id="IPR005134">
    <property type="entry name" value="UPF0114"/>
</dbReference>
<keyword evidence="3" id="KW-1185">Reference proteome</keyword>
<dbReference type="Proteomes" id="UP001642360">
    <property type="component" value="Unassembled WGS sequence"/>
</dbReference>
<accession>A0ABC8U9Y8</accession>
<feature type="transmembrane region" description="Helical" evidence="1">
    <location>
        <begin position="171"/>
        <end position="195"/>
    </location>
</feature>